<reference evidence="2 3" key="1">
    <citation type="submission" date="2019-05" db="EMBL/GenBank/DDBJ databases">
        <title>Chryseobacterium sp. isolated from King George Island, maritime Antarctica.</title>
        <authorList>
            <person name="Peng X."/>
        </authorList>
    </citation>
    <scope>NUCLEOTIDE SEQUENCE [LARGE SCALE GENOMIC DNA]</scope>
    <source>
        <strain evidence="2 3">7-3A</strain>
    </source>
</reference>
<dbReference type="KEGG" id="kfa:Q73A0000_08375"/>
<dbReference type="AlphaFoldDB" id="A0A7M2Y8F6"/>
<keyword evidence="1" id="KW-1277">Toxin-antitoxin system</keyword>
<dbReference type="Proteomes" id="UP000594195">
    <property type="component" value="Chromosome"/>
</dbReference>
<gene>
    <name evidence="2" type="ORF">Q73A0000_08375</name>
</gene>
<sequence>MELEIFWTQLAEDKLQDIFDYYKGKAGIKTSRKIITQIVDRTIDLNKNPRIGPEEELLKDRLQEFRHLISTNYKIIYYINFETKRIVIANVFDVRQNPEKIQKTKY</sequence>
<protein>
    <submittedName>
        <fullName evidence="2">Type II toxin-antitoxin system RelE/ParE family toxin</fullName>
    </submittedName>
</protein>
<dbReference type="InterPro" id="IPR007712">
    <property type="entry name" value="RelE/ParE_toxin"/>
</dbReference>
<keyword evidence="3" id="KW-1185">Reference proteome</keyword>
<dbReference type="RefSeq" id="WP_193813612.1">
    <property type="nucleotide sequence ID" value="NZ_CP040442.1"/>
</dbReference>
<dbReference type="Pfam" id="PF05016">
    <property type="entry name" value="ParE_toxin"/>
    <property type="match status" value="1"/>
</dbReference>
<evidence type="ECO:0000256" key="1">
    <source>
        <dbReference type="ARBA" id="ARBA00022649"/>
    </source>
</evidence>
<proteinExistence type="predicted"/>
<accession>A0A7M2Y8F6</accession>
<evidence type="ECO:0000313" key="2">
    <source>
        <dbReference type="EMBL" id="QOW10380.1"/>
    </source>
</evidence>
<dbReference type="SUPFAM" id="SSF143011">
    <property type="entry name" value="RelE-like"/>
    <property type="match status" value="1"/>
</dbReference>
<organism evidence="2 3">
    <name type="scientific">Kaistella flava</name>
    <name type="common">ex Peng et al. 2021</name>
    <dbReference type="NCBI Taxonomy" id="2038776"/>
    <lineage>
        <taxon>Bacteria</taxon>
        <taxon>Pseudomonadati</taxon>
        <taxon>Bacteroidota</taxon>
        <taxon>Flavobacteriia</taxon>
        <taxon>Flavobacteriales</taxon>
        <taxon>Weeksellaceae</taxon>
        <taxon>Chryseobacterium group</taxon>
        <taxon>Kaistella</taxon>
    </lineage>
</organism>
<evidence type="ECO:0000313" key="3">
    <source>
        <dbReference type="Proteomes" id="UP000594195"/>
    </source>
</evidence>
<name>A0A7M2Y8F6_9FLAO</name>
<dbReference type="EMBL" id="CP040442">
    <property type="protein sequence ID" value="QOW10380.1"/>
    <property type="molecule type" value="Genomic_DNA"/>
</dbReference>
<dbReference type="Gene3D" id="3.30.2310.20">
    <property type="entry name" value="RelE-like"/>
    <property type="match status" value="1"/>
</dbReference>
<dbReference type="InterPro" id="IPR035093">
    <property type="entry name" value="RelE/ParE_toxin_dom_sf"/>
</dbReference>